<keyword evidence="2" id="KW-1185">Reference proteome</keyword>
<gene>
    <name evidence="1" type="ORF">FB567DRAFT_621076</name>
</gene>
<reference evidence="1" key="1">
    <citation type="journal article" date="2021" name="Nat. Commun.">
        <title>Genetic determinants of endophytism in the Arabidopsis root mycobiome.</title>
        <authorList>
            <person name="Mesny F."/>
            <person name="Miyauchi S."/>
            <person name="Thiergart T."/>
            <person name="Pickel B."/>
            <person name="Atanasova L."/>
            <person name="Karlsson M."/>
            <person name="Huettel B."/>
            <person name="Barry K.W."/>
            <person name="Haridas S."/>
            <person name="Chen C."/>
            <person name="Bauer D."/>
            <person name="Andreopoulos W."/>
            <person name="Pangilinan J."/>
            <person name="LaButti K."/>
            <person name="Riley R."/>
            <person name="Lipzen A."/>
            <person name="Clum A."/>
            <person name="Drula E."/>
            <person name="Henrissat B."/>
            <person name="Kohler A."/>
            <person name="Grigoriev I.V."/>
            <person name="Martin F.M."/>
            <person name="Hacquard S."/>
        </authorList>
    </citation>
    <scope>NUCLEOTIDE SEQUENCE</scope>
    <source>
        <strain evidence="1">MPI-SDFR-AT-0120</strain>
    </source>
</reference>
<dbReference type="OrthoDB" id="3468019at2759"/>
<protein>
    <recommendedName>
        <fullName evidence="3">SnoaL-like domain-containing protein</fullName>
    </recommendedName>
</protein>
<evidence type="ECO:0008006" key="3">
    <source>
        <dbReference type="Google" id="ProtNLM"/>
    </source>
</evidence>
<comment type="caution">
    <text evidence="1">The sequence shown here is derived from an EMBL/GenBank/DDBJ whole genome shotgun (WGS) entry which is preliminary data.</text>
</comment>
<evidence type="ECO:0000313" key="1">
    <source>
        <dbReference type="EMBL" id="KAH7087322.1"/>
    </source>
</evidence>
<sequence>MGYNTALTEWPSLAVPQAAKDLIDKLFATMDLNNPRAGDILADEIFTVDGLIDGRHKAQGSEALRRCRDNAWMAIQSRKHELLKVYVSSETCEDILAIGQVTIGYKNGEKKIGEFIARLVIHQPQSADTKLKLYKVWMDIAAMQKIE</sequence>
<dbReference type="Proteomes" id="UP000813461">
    <property type="component" value="Unassembled WGS sequence"/>
</dbReference>
<name>A0A8K0R847_9PLEO</name>
<evidence type="ECO:0000313" key="2">
    <source>
        <dbReference type="Proteomes" id="UP000813461"/>
    </source>
</evidence>
<dbReference type="AlphaFoldDB" id="A0A8K0R847"/>
<organism evidence="1 2">
    <name type="scientific">Paraphoma chrysanthemicola</name>
    <dbReference type="NCBI Taxonomy" id="798071"/>
    <lineage>
        <taxon>Eukaryota</taxon>
        <taxon>Fungi</taxon>
        <taxon>Dikarya</taxon>
        <taxon>Ascomycota</taxon>
        <taxon>Pezizomycotina</taxon>
        <taxon>Dothideomycetes</taxon>
        <taxon>Pleosporomycetidae</taxon>
        <taxon>Pleosporales</taxon>
        <taxon>Pleosporineae</taxon>
        <taxon>Phaeosphaeriaceae</taxon>
        <taxon>Paraphoma</taxon>
    </lineage>
</organism>
<accession>A0A8K0R847</accession>
<proteinExistence type="predicted"/>
<dbReference type="EMBL" id="JAGMVJ010000009">
    <property type="protein sequence ID" value="KAH7087322.1"/>
    <property type="molecule type" value="Genomic_DNA"/>
</dbReference>